<gene>
    <name evidence="1" type="ORF">GRI47_00805</name>
</gene>
<dbReference type="InterPro" id="IPR010710">
    <property type="entry name" value="DUF1289"/>
</dbReference>
<dbReference type="RefSeq" id="WP_160659521.1">
    <property type="nucleotide sequence ID" value="NZ_BAABDV010000001.1"/>
</dbReference>
<dbReference type="Pfam" id="PF06945">
    <property type="entry name" value="DUF1289"/>
    <property type="match status" value="1"/>
</dbReference>
<dbReference type="AlphaFoldDB" id="A0A844Y3Z2"/>
<comment type="caution">
    <text evidence="1">The sequence shown here is derived from an EMBL/GenBank/DDBJ whole genome shotgun (WGS) entry which is preliminary data.</text>
</comment>
<sequence>MLWTLDLSRSWRDQPPVPAIASPCINLCRLDRDNRHCTGCGRSLDEIAAWQAASDADKRAIIREAAERLRVAGSVRPEPMP</sequence>
<organism evidence="1 2">
    <name type="scientific">Qipengyuania pelagi</name>
    <dbReference type="NCBI Taxonomy" id="994320"/>
    <lineage>
        <taxon>Bacteria</taxon>
        <taxon>Pseudomonadati</taxon>
        <taxon>Pseudomonadota</taxon>
        <taxon>Alphaproteobacteria</taxon>
        <taxon>Sphingomonadales</taxon>
        <taxon>Erythrobacteraceae</taxon>
        <taxon>Qipengyuania</taxon>
    </lineage>
</organism>
<dbReference type="PANTHER" id="PTHR35175">
    <property type="entry name" value="DUF1289 DOMAIN-CONTAINING PROTEIN"/>
    <property type="match status" value="1"/>
</dbReference>
<dbReference type="EMBL" id="WTYD01000001">
    <property type="protein sequence ID" value="MXO52546.1"/>
    <property type="molecule type" value="Genomic_DNA"/>
</dbReference>
<dbReference type="OrthoDB" id="9811423at2"/>
<dbReference type="PANTHER" id="PTHR35175:SF2">
    <property type="entry name" value="DUF1289 DOMAIN-CONTAINING PROTEIN"/>
    <property type="match status" value="1"/>
</dbReference>
<reference evidence="1 2" key="1">
    <citation type="submission" date="2019-12" db="EMBL/GenBank/DDBJ databases">
        <title>Genomic-based taxomic classification of the family Erythrobacteraceae.</title>
        <authorList>
            <person name="Xu L."/>
        </authorList>
    </citation>
    <scope>NUCLEOTIDE SEQUENCE [LARGE SCALE GENOMIC DNA]</scope>
    <source>
        <strain evidence="1 2">JCM 17468</strain>
    </source>
</reference>
<proteinExistence type="predicted"/>
<protein>
    <submittedName>
        <fullName evidence="1">DUF1289 domain-containing protein</fullName>
    </submittedName>
</protein>
<evidence type="ECO:0000313" key="1">
    <source>
        <dbReference type="EMBL" id="MXO52546.1"/>
    </source>
</evidence>
<name>A0A844Y3Z2_9SPHN</name>
<accession>A0A844Y3Z2</accession>
<dbReference type="Proteomes" id="UP000430272">
    <property type="component" value="Unassembled WGS sequence"/>
</dbReference>
<evidence type="ECO:0000313" key="2">
    <source>
        <dbReference type="Proteomes" id="UP000430272"/>
    </source>
</evidence>
<keyword evidence="2" id="KW-1185">Reference proteome</keyword>